<evidence type="ECO:0000313" key="4">
    <source>
        <dbReference type="Proteomes" id="UP000813461"/>
    </source>
</evidence>
<dbReference type="OrthoDB" id="194358at2759"/>
<keyword evidence="2" id="KW-0812">Transmembrane</keyword>
<reference evidence="3" key="1">
    <citation type="journal article" date="2021" name="Nat. Commun.">
        <title>Genetic determinants of endophytism in the Arabidopsis root mycobiome.</title>
        <authorList>
            <person name="Mesny F."/>
            <person name="Miyauchi S."/>
            <person name="Thiergart T."/>
            <person name="Pickel B."/>
            <person name="Atanasova L."/>
            <person name="Karlsson M."/>
            <person name="Huettel B."/>
            <person name="Barry K.W."/>
            <person name="Haridas S."/>
            <person name="Chen C."/>
            <person name="Bauer D."/>
            <person name="Andreopoulos W."/>
            <person name="Pangilinan J."/>
            <person name="LaButti K."/>
            <person name="Riley R."/>
            <person name="Lipzen A."/>
            <person name="Clum A."/>
            <person name="Drula E."/>
            <person name="Henrissat B."/>
            <person name="Kohler A."/>
            <person name="Grigoriev I.V."/>
            <person name="Martin F.M."/>
            <person name="Hacquard S."/>
        </authorList>
    </citation>
    <scope>NUCLEOTIDE SEQUENCE</scope>
    <source>
        <strain evidence="3">MPI-SDFR-AT-0120</strain>
    </source>
</reference>
<organism evidence="3 4">
    <name type="scientific">Paraphoma chrysanthemicola</name>
    <dbReference type="NCBI Taxonomy" id="798071"/>
    <lineage>
        <taxon>Eukaryota</taxon>
        <taxon>Fungi</taxon>
        <taxon>Dikarya</taxon>
        <taxon>Ascomycota</taxon>
        <taxon>Pezizomycotina</taxon>
        <taxon>Dothideomycetes</taxon>
        <taxon>Pleosporomycetidae</taxon>
        <taxon>Pleosporales</taxon>
        <taxon>Pleosporineae</taxon>
        <taxon>Phaeosphaeriaceae</taxon>
        <taxon>Paraphoma</taxon>
    </lineage>
</organism>
<gene>
    <name evidence="3" type="ORF">FB567DRAFT_585784</name>
</gene>
<keyword evidence="4" id="KW-1185">Reference proteome</keyword>
<keyword evidence="2" id="KW-0472">Membrane</keyword>
<comment type="caution">
    <text evidence="3">The sequence shown here is derived from an EMBL/GenBank/DDBJ whole genome shotgun (WGS) entry which is preliminary data.</text>
</comment>
<protein>
    <submittedName>
        <fullName evidence="3">Uncharacterized protein</fullName>
    </submittedName>
</protein>
<evidence type="ECO:0000313" key="3">
    <source>
        <dbReference type="EMBL" id="KAH7094410.1"/>
    </source>
</evidence>
<evidence type="ECO:0000256" key="2">
    <source>
        <dbReference type="SAM" id="Phobius"/>
    </source>
</evidence>
<feature type="transmembrane region" description="Helical" evidence="2">
    <location>
        <begin position="256"/>
        <end position="275"/>
    </location>
</feature>
<proteinExistence type="predicted"/>
<keyword evidence="2" id="KW-1133">Transmembrane helix</keyword>
<dbReference type="AlphaFoldDB" id="A0A8K0RGH8"/>
<evidence type="ECO:0000256" key="1">
    <source>
        <dbReference type="SAM" id="MobiDB-lite"/>
    </source>
</evidence>
<dbReference type="EMBL" id="JAGMVJ010000001">
    <property type="protein sequence ID" value="KAH7094410.1"/>
    <property type="molecule type" value="Genomic_DNA"/>
</dbReference>
<dbReference type="Proteomes" id="UP000813461">
    <property type="component" value="Unassembled WGS sequence"/>
</dbReference>
<feature type="transmembrane region" description="Helical" evidence="2">
    <location>
        <begin position="172"/>
        <end position="195"/>
    </location>
</feature>
<sequence length="867" mass="97204">MTVIVSTIRVGGIKVLKAFVGRARESKANAEKEILSSTSEDVCELWSGREVVRELGNPEGMKELVLLEESVQFDLGLTEPSLTEPTRVLDISAAVTAGVLSKPNALPEEEVPAISNGAPNIALNVRNSTVSSTELTVWAFIATLLQLSALVFPAITTYHLEWRKGGSAIARYGYPCFATGTIAVIVGMIFCGRVIEGSTTEHEFKLLSKGLGSGAQLMRLQKACTVSDQHFMSYAIFNSPDDLNIRTSRLNRTSSAATLTAVVGFVVQFVGLRALHWSATIYQLGIMLILTIVRSLVRRGLAVDPFFYPLLDGFEVAWLSLYLLKRDEERTRGPTYRHVLQTMSREQTMIQEDPTIRKHISISKKGASSRKVPSFKIQWWPLSITLTGDEIIQRRDPDPYEQMLEPIVRWEPFTGYYTINKVQDAIRECLNSERNPRLHREILEIEAARLSRVFYSLADIYSTIVENDTPIDSTILRDYCDLRRLVPTAGQTSDIANVLCLATERTMALVTKSQHVLWRRGQHPATSSNFSGCQISFNLAIIRGAYDTEVKSHRRNLEISVNGKIADSTALAGNSSEPLLIWTVDREMVCNILSLWLFSLELRRSTVIQTSTAFRKMASMDEYAPRGFDELIHRRNIYYRIVGSATVSASKSSNDQSPLEMSLRWLHDTLCRMSGFGGDQRRTLTRGGDGVDPIDTWVVWGSHLSSSTHPADPLDSKTQSASTKHSEPELEDFAILTRPETNIAEHCALELYSLFMESIASRIETKGGRTMKLHVLEEEWRDRWRNSLLGSIANECVTAGLARDVPEANTVIIPAFMKHNLLPSYLHKEIKWSRNKEGKAYGELEGKKYEAPISWHVLDPLDMIIED</sequence>
<accession>A0A8K0RGH8</accession>
<feature type="transmembrane region" description="Helical" evidence="2">
    <location>
        <begin position="135"/>
        <end position="160"/>
    </location>
</feature>
<name>A0A8K0RGH8_9PLEO</name>
<feature type="region of interest" description="Disordered" evidence="1">
    <location>
        <begin position="706"/>
        <end position="729"/>
    </location>
</feature>